<accession>A0A221T3I5</accession>
<reference evidence="2 3" key="1">
    <citation type="submission" date="2017-05" db="EMBL/GenBank/DDBJ databases">
        <title>The complete genome sequence of Deinococcus ficus isolated from the rhizosphere of the Ficus religiosa L. in Taiwan.</title>
        <authorList>
            <person name="Wu K.-M."/>
            <person name="Liao T.-L."/>
            <person name="Liu Y.-M."/>
            <person name="Young C.-C."/>
            <person name="Tsai S.-F."/>
        </authorList>
    </citation>
    <scope>NUCLEOTIDE SEQUENCE [LARGE SCALE GENOMIC DNA]</scope>
    <source>
        <strain evidence="2 3">CC-FR2-10</strain>
        <plasmid evidence="3">pdfi3</plasmid>
    </source>
</reference>
<dbReference type="Proteomes" id="UP000259030">
    <property type="component" value="Plasmid pDFI3"/>
</dbReference>
<feature type="compositionally biased region" description="Basic residues" evidence="1">
    <location>
        <begin position="97"/>
        <end position="111"/>
    </location>
</feature>
<sequence>MRTGWLRGPRPRGLQVRPEALPLCARLVERRAARPPRASFQGDGSSGRAGRPRPGSPSPARRSVPGGGAARAWFRPGRRTPPGRAGAARPHGAGVRHTPRRGPRTGRRHSSHLWGRSGPLHRPGG</sequence>
<feature type="compositionally biased region" description="Low complexity" evidence="1">
    <location>
        <begin position="46"/>
        <end position="64"/>
    </location>
</feature>
<gene>
    <name evidence="2" type="ORF">DFI_19955</name>
</gene>
<feature type="region of interest" description="Disordered" evidence="1">
    <location>
        <begin position="29"/>
        <end position="125"/>
    </location>
</feature>
<protein>
    <submittedName>
        <fullName evidence="2">Uncharacterized protein</fullName>
    </submittedName>
</protein>
<evidence type="ECO:0000313" key="3">
    <source>
        <dbReference type="Proteomes" id="UP000259030"/>
    </source>
</evidence>
<evidence type="ECO:0000313" key="2">
    <source>
        <dbReference type="EMBL" id="ASN83469.1"/>
    </source>
</evidence>
<keyword evidence="3" id="KW-1185">Reference proteome</keyword>
<keyword evidence="2" id="KW-0614">Plasmid</keyword>
<evidence type="ECO:0000256" key="1">
    <source>
        <dbReference type="SAM" id="MobiDB-lite"/>
    </source>
</evidence>
<feature type="compositionally biased region" description="Low complexity" evidence="1">
    <location>
        <begin position="80"/>
        <end position="93"/>
    </location>
</feature>
<name>A0A221T3I5_9DEIO</name>
<dbReference type="KEGG" id="dfc:DFI_19955"/>
<organism evidence="2 3">
    <name type="scientific">Deinococcus ficus</name>
    <dbReference type="NCBI Taxonomy" id="317577"/>
    <lineage>
        <taxon>Bacteria</taxon>
        <taxon>Thermotogati</taxon>
        <taxon>Deinococcota</taxon>
        <taxon>Deinococci</taxon>
        <taxon>Deinococcales</taxon>
        <taxon>Deinococcaceae</taxon>
        <taxon>Deinococcus</taxon>
    </lineage>
</organism>
<geneLocation type="plasmid" evidence="3">
    <name>pdfi3</name>
</geneLocation>
<dbReference type="EMBL" id="CP021084">
    <property type="protein sequence ID" value="ASN83469.1"/>
    <property type="molecule type" value="Genomic_DNA"/>
</dbReference>
<proteinExistence type="predicted"/>
<dbReference type="AlphaFoldDB" id="A0A221T3I5"/>